<dbReference type="AlphaFoldDB" id="A0A0C3HI12"/>
<dbReference type="Proteomes" id="UP000054321">
    <property type="component" value="Unassembled WGS sequence"/>
</dbReference>
<name>A0A0C3HI12_OIDMZ</name>
<dbReference type="InParanoid" id="A0A0C3HI12"/>
<feature type="compositionally biased region" description="Low complexity" evidence="1">
    <location>
        <begin position="228"/>
        <end position="242"/>
    </location>
</feature>
<evidence type="ECO:0000256" key="2">
    <source>
        <dbReference type="SAM" id="Phobius"/>
    </source>
</evidence>
<organism evidence="3 4">
    <name type="scientific">Oidiodendron maius (strain Zn)</name>
    <dbReference type="NCBI Taxonomy" id="913774"/>
    <lineage>
        <taxon>Eukaryota</taxon>
        <taxon>Fungi</taxon>
        <taxon>Dikarya</taxon>
        <taxon>Ascomycota</taxon>
        <taxon>Pezizomycotina</taxon>
        <taxon>Leotiomycetes</taxon>
        <taxon>Leotiomycetes incertae sedis</taxon>
        <taxon>Myxotrichaceae</taxon>
        <taxon>Oidiodendron</taxon>
    </lineage>
</organism>
<evidence type="ECO:0000256" key="1">
    <source>
        <dbReference type="SAM" id="MobiDB-lite"/>
    </source>
</evidence>
<feature type="transmembrane region" description="Helical" evidence="2">
    <location>
        <begin position="37"/>
        <end position="55"/>
    </location>
</feature>
<keyword evidence="2" id="KW-0812">Transmembrane</keyword>
<dbReference type="HOGENOM" id="CLU_894569_0_0_1"/>
<keyword evidence="2" id="KW-0472">Membrane</keyword>
<feature type="region of interest" description="Disordered" evidence="1">
    <location>
        <begin position="212"/>
        <end position="281"/>
    </location>
</feature>
<reference evidence="3 4" key="1">
    <citation type="submission" date="2014-04" db="EMBL/GenBank/DDBJ databases">
        <authorList>
            <consortium name="DOE Joint Genome Institute"/>
            <person name="Kuo A."/>
            <person name="Martino E."/>
            <person name="Perotto S."/>
            <person name="Kohler A."/>
            <person name="Nagy L.G."/>
            <person name="Floudas D."/>
            <person name="Copeland A."/>
            <person name="Barry K.W."/>
            <person name="Cichocki N."/>
            <person name="Veneault-Fourrey C."/>
            <person name="LaButti K."/>
            <person name="Lindquist E.A."/>
            <person name="Lipzen A."/>
            <person name="Lundell T."/>
            <person name="Morin E."/>
            <person name="Murat C."/>
            <person name="Sun H."/>
            <person name="Tunlid A."/>
            <person name="Henrissat B."/>
            <person name="Grigoriev I.V."/>
            <person name="Hibbett D.S."/>
            <person name="Martin F."/>
            <person name="Nordberg H.P."/>
            <person name="Cantor M.N."/>
            <person name="Hua S.X."/>
        </authorList>
    </citation>
    <scope>NUCLEOTIDE SEQUENCE [LARGE SCALE GENOMIC DNA]</scope>
    <source>
        <strain evidence="3 4">Zn</strain>
    </source>
</reference>
<dbReference type="STRING" id="913774.A0A0C3HI12"/>
<sequence>MQADKRLQQDRPSDATKFLPSLPIELHLHSAAYKMKVFISTLLFLCHIVIALQAGRRTVSNPFLVRDICSSNGMVDCEQSCMPAGSQCCDDGSSTYCPVGQYCIPNACCPIGETCTGGGGGTTTVGTIVGTATAQESPPPSQTVESVTPTSTSITSGSGSCSSSGEATCETLCMPIDAVCCDDGTSTYCPNGQYCVPGGCCPNGEECTGSGGNTLTIPVPTPTPTPTPTSTTTTTPEPSSLTQGEPSSTPASDSLTIGGVTQTSTTEPFSNSQSSTTPSVPVITNAAPGPWKVGTYAVALEAILVALPMLV</sequence>
<keyword evidence="4" id="KW-1185">Reference proteome</keyword>
<gene>
    <name evidence="3" type="ORF">OIDMADRAFT_143991</name>
</gene>
<dbReference type="OrthoDB" id="4357328at2759"/>
<evidence type="ECO:0000313" key="3">
    <source>
        <dbReference type="EMBL" id="KIN02725.1"/>
    </source>
</evidence>
<reference evidence="4" key="2">
    <citation type="submission" date="2015-01" db="EMBL/GenBank/DDBJ databases">
        <title>Evolutionary Origins and Diversification of the Mycorrhizal Mutualists.</title>
        <authorList>
            <consortium name="DOE Joint Genome Institute"/>
            <consortium name="Mycorrhizal Genomics Consortium"/>
            <person name="Kohler A."/>
            <person name="Kuo A."/>
            <person name="Nagy L.G."/>
            <person name="Floudas D."/>
            <person name="Copeland A."/>
            <person name="Barry K.W."/>
            <person name="Cichocki N."/>
            <person name="Veneault-Fourrey C."/>
            <person name="LaButti K."/>
            <person name="Lindquist E.A."/>
            <person name="Lipzen A."/>
            <person name="Lundell T."/>
            <person name="Morin E."/>
            <person name="Murat C."/>
            <person name="Riley R."/>
            <person name="Ohm R."/>
            <person name="Sun H."/>
            <person name="Tunlid A."/>
            <person name="Henrissat B."/>
            <person name="Grigoriev I.V."/>
            <person name="Hibbett D.S."/>
            <person name="Martin F."/>
        </authorList>
    </citation>
    <scope>NUCLEOTIDE SEQUENCE [LARGE SCALE GENOMIC DNA]</scope>
    <source>
        <strain evidence="4">Zn</strain>
    </source>
</reference>
<evidence type="ECO:0000313" key="4">
    <source>
        <dbReference type="Proteomes" id="UP000054321"/>
    </source>
</evidence>
<proteinExistence type="predicted"/>
<accession>A0A0C3HI12</accession>
<protein>
    <submittedName>
        <fullName evidence="3">Uncharacterized protein</fullName>
    </submittedName>
</protein>
<dbReference type="EMBL" id="KN832874">
    <property type="protein sequence ID" value="KIN02725.1"/>
    <property type="molecule type" value="Genomic_DNA"/>
</dbReference>
<keyword evidence="2" id="KW-1133">Transmembrane helix</keyword>
<feature type="compositionally biased region" description="Polar residues" evidence="1">
    <location>
        <begin position="243"/>
        <end position="279"/>
    </location>
</feature>